<evidence type="ECO:0000256" key="13">
    <source>
        <dbReference type="ARBA" id="ARBA00023211"/>
    </source>
</evidence>
<feature type="compositionally biased region" description="Polar residues" evidence="18">
    <location>
        <begin position="192"/>
        <end position="211"/>
    </location>
</feature>
<evidence type="ECO:0000259" key="19">
    <source>
        <dbReference type="PROSITE" id="PS50172"/>
    </source>
</evidence>
<keyword evidence="6 17" id="KW-0548">Nucleotidyltransferase</keyword>
<comment type="catalytic activity">
    <reaction evidence="16 17">
        <text>DNA(n) + a 2'-deoxyribonucleoside 5'-triphosphate = DNA(n+1) + diphosphate</text>
        <dbReference type="Rhea" id="RHEA:22508"/>
        <dbReference type="Rhea" id="RHEA-COMP:17339"/>
        <dbReference type="Rhea" id="RHEA-COMP:17340"/>
        <dbReference type="ChEBI" id="CHEBI:33019"/>
        <dbReference type="ChEBI" id="CHEBI:61560"/>
        <dbReference type="ChEBI" id="CHEBI:173112"/>
        <dbReference type="EC" id="2.7.7.7"/>
    </reaction>
</comment>
<dbReference type="EC" id="2.7.7.7" evidence="17"/>
<dbReference type="SUPFAM" id="SSF52113">
    <property type="entry name" value="BRCT domain"/>
    <property type="match status" value="1"/>
</dbReference>
<dbReference type="CDD" id="cd00141">
    <property type="entry name" value="NT_POLXc"/>
    <property type="match status" value="1"/>
</dbReference>
<accession>A0A833VN95</accession>
<dbReference type="InterPro" id="IPR043519">
    <property type="entry name" value="NT_sf"/>
</dbReference>
<feature type="region of interest" description="Disordered" evidence="18">
    <location>
        <begin position="115"/>
        <end position="214"/>
    </location>
</feature>
<dbReference type="FunFam" id="1.10.150.110:FF:000006">
    <property type="entry name" value="DNA polymerase"/>
    <property type="match status" value="1"/>
</dbReference>
<dbReference type="GO" id="GO:0005634">
    <property type="term" value="C:nucleus"/>
    <property type="evidence" value="ECO:0007669"/>
    <property type="project" value="UniProtKB-SubCell"/>
</dbReference>
<keyword evidence="14" id="KW-0456">Lyase</keyword>
<dbReference type="InterPro" id="IPR027421">
    <property type="entry name" value="DNA_pol_lamdba_lyase_dom_sf"/>
</dbReference>
<evidence type="ECO:0000256" key="15">
    <source>
        <dbReference type="ARBA" id="ARBA00023242"/>
    </source>
</evidence>
<keyword evidence="4" id="KW-0237">DNA synthesis</keyword>
<evidence type="ECO:0000256" key="2">
    <source>
        <dbReference type="ARBA" id="ARBA00004123"/>
    </source>
</evidence>
<dbReference type="Gene3D" id="1.10.150.110">
    <property type="entry name" value="DNA polymerase beta, N-terminal domain-like"/>
    <property type="match status" value="1"/>
</dbReference>
<dbReference type="GO" id="GO:0016829">
    <property type="term" value="F:lyase activity"/>
    <property type="evidence" value="ECO:0007669"/>
    <property type="project" value="UniProtKB-KW"/>
</dbReference>
<dbReference type="GO" id="GO:0006260">
    <property type="term" value="P:DNA replication"/>
    <property type="evidence" value="ECO:0007669"/>
    <property type="project" value="UniProtKB-KW"/>
</dbReference>
<dbReference type="PRINTS" id="PR00869">
    <property type="entry name" value="DNAPOLX"/>
</dbReference>
<dbReference type="EMBL" id="SWLB01000015">
    <property type="protein sequence ID" value="KAF3329143.1"/>
    <property type="molecule type" value="Genomic_DNA"/>
</dbReference>
<feature type="compositionally biased region" description="Basic and acidic residues" evidence="18">
    <location>
        <begin position="145"/>
        <end position="185"/>
    </location>
</feature>
<dbReference type="PROSITE" id="PS50172">
    <property type="entry name" value="BRCT"/>
    <property type="match status" value="1"/>
</dbReference>
<dbReference type="GO" id="GO:0006303">
    <property type="term" value="P:double-strand break repair via nonhomologous end joining"/>
    <property type="evidence" value="ECO:0007669"/>
    <property type="project" value="TreeGrafter"/>
</dbReference>
<dbReference type="Gene3D" id="3.30.460.10">
    <property type="entry name" value="Beta Polymerase, domain 2"/>
    <property type="match status" value="1"/>
</dbReference>
<dbReference type="AlphaFoldDB" id="A0A833VN95"/>
<dbReference type="FunFam" id="3.30.210.10:FF:000006">
    <property type="entry name" value="DNA polymerase"/>
    <property type="match status" value="1"/>
</dbReference>
<dbReference type="InterPro" id="IPR029398">
    <property type="entry name" value="PolB_thumb"/>
</dbReference>
<gene>
    <name evidence="20" type="ORF">FCM35_KLT06221</name>
</gene>
<dbReference type="FunFam" id="3.40.50.10190:FF:000031">
    <property type="entry name" value="DNA polymerase"/>
    <property type="match status" value="1"/>
</dbReference>
<dbReference type="InterPro" id="IPR037160">
    <property type="entry name" value="DNA_Pol_thumb_sf"/>
</dbReference>
<evidence type="ECO:0000256" key="11">
    <source>
        <dbReference type="ARBA" id="ARBA00023125"/>
    </source>
</evidence>
<keyword evidence="10 17" id="KW-0239">DNA-directed DNA polymerase</keyword>
<dbReference type="PRINTS" id="PR00870">
    <property type="entry name" value="DNAPOLXBETA"/>
</dbReference>
<keyword evidence="8" id="KW-0479">Metal-binding</keyword>
<dbReference type="InterPro" id="IPR022312">
    <property type="entry name" value="DNA_pol_X"/>
</dbReference>
<dbReference type="GO" id="GO:0046872">
    <property type="term" value="F:metal ion binding"/>
    <property type="evidence" value="ECO:0007669"/>
    <property type="project" value="UniProtKB-UniRule"/>
</dbReference>
<dbReference type="Gene3D" id="3.40.50.10190">
    <property type="entry name" value="BRCT domain"/>
    <property type="match status" value="1"/>
</dbReference>
<dbReference type="PROSITE" id="PS00522">
    <property type="entry name" value="DNA_POLYMERASE_X"/>
    <property type="match status" value="1"/>
</dbReference>
<comment type="subcellular location">
    <subcellularLocation>
        <location evidence="2 17">Nucleus</location>
    </subcellularLocation>
</comment>
<dbReference type="Pfam" id="PF14792">
    <property type="entry name" value="DNA_pol_B_palm"/>
    <property type="match status" value="1"/>
</dbReference>
<keyword evidence="5 17" id="KW-0808">Transferase</keyword>
<dbReference type="Gene3D" id="3.30.210.10">
    <property type="entry name" value="DNA polymerase, thumb domain"/>
    <property type="match status" value="1"/>
</dbReference>
<dbReference type="FunFam" id="1.10.150.20:FF:000010">
    <property type="entry name" value="DNA polymerase lambda"/>
    <property type="match status" value="1"/>
</dbReference>
<dbReference type="InterPro" id="IPR019843">
    <property type="entry name" value="DNA_pol-X_BS"/>
</dbReference>
<dbReference type="PANTHER" id="PTHR11276:SF41">
    <property type="entry name" value="DNA POLYMERASE LAMBDA"/>
    <property type="match status" value="1"/>
</dbReference>
<evidence type="ECO:0000256" key="4">
    <source>
        <dbReference type="ARBA" id="ARBA00022634"/>
    </source>
</evidence>
<dbReference type="SMART" id="SM00483">
    <property type="entry name" value="POLXc"/>
    <property type="match status" value="1"/>
</dbReference>
<organism evidence="20 21">
    <name type="scientific">Carex littledalei</name>
    <dbReference type="NCBI Taxonomy" id="544730"/>
    <lineage>
        <taxon>Eukaryota</taxon>
        <taxon>Viridiplantae</taxon>
        <taxon>Streptophyta</taxon>
        <taxon>Embryophyta</taxon>
        <taxon>Tracheophyta</taxon>
        <taxon>Spermatophyta</taxon>
        <taxon>Magnoliopsida</taxon>
        <taxon>Liliopsida</taxon>
        <taxon>Poales</taxon>
        <taxon>Cyperaceae</taxon>
        <taxon>Cyperoideae</taxon>
        <taxon>Cariceae</taxon>
        <taxon>Carex</taxon>
        <taxon>Carex subgen. Euthyceras</taxon>
    </lineage>
</organism>
<dbReference type="PANTHER" id="PTHR11276">
    <property type="entry name" value="DNA POLYMERASE TYPE-X FAMILY MEMBER"/>
    <property type="match status" value="1"/>
</dbReference>
<protein>
    <recommendedName>
        <fullName evidence="17">DNA polymerase</fullName>
        <ecNumber evidence="17">2.7.7.7</ecNumber>
    </recommendedName>
</protein>
<keyword evidence="11" id="KW-0238">DNA-binding</keyword>
<evidence type="ECO:0000256" key="16">
    <source>
        <dbReference type="ARBA" id="ARBA00049244"/>
    </source>
</evidence>
<dbReference type="SUPFAM" id="SSF47802">
    <property type="entry name" value="DNA polymerase beta, N-terminal domain-like"/>
    <property type="match status" value="1"/>
</dbReference>
<dbReference type="InterPro" id="IPR001357">
    <property type="entry name" value="BRCT_dom"/>
</dbReference>
<dbReference type="InterPro" id="IPR018944">
    <property type="entry name" value="DNA_pol_lambd_fingers_domain"/>
</dbReference>
<sequence length="544" mass="61518">MAPRKRRSPSPDPNGMFSSMVVFLVPTGVQPRRLQVWKQKLIQMGAKIDDNISKRVTHILAMNSTSLLQYFDRNQLNRFKGSVLCFQWLQNCLISGGRLPENQFLLNLNETKNDHEGPDNLCMDQLKAGDSTNDDRRNVKRTKTSPKDLKSEIDSDGEVSRGELIAKGRQDSCAYEDKGSNIEKGPHHHISSPPTSEEAQVDTSERSSSYSPPDLNRNITEIFGKLINIYRALGDDRRSFSYYKAIPVIEKLPFKIESVDQVKHLPAIGKSLQDHIDEIVNTGKLSKLEYFENDERVRTVSLFGEVWGIGPATALKLYEKGHRTLDDLKNDDSLTHAQRVGLQYFNDIQKRIPRDEVRDMEKLLQDVGESILPGVLIVCGGSYRRGKASCGDMDIVITHPDGVSHVGFLPKFVQALKDIHFVREDLVFSVHSIEGTDSGVDTYFGLCTYPGRELRHRIDLKVYPRERYAFGLIAWTGNDVLNRRLRLLADSKGYGLDDTGLYLATPGSSTKRGFKSGKLVHCHTEKEVFDVLGFPWLESHERNL</sequence>
<evidence type="ECO:0000256" key="8">
    <source>
        <dbReference type="ARBA" id="ARBA00022723"/>
    </source>
</evidence>
<dbReference type="Pfam" id="PF10391">
    <property type="entry name" value="DNA_pol_lambd_f"/>
    <property type="match status" value="1"/>
</dbReference>
<dbReference type="InterPro" id="IPR028207">
    <property type="entry name" value="DNA_pol_B_palm_palm"/>
</dbReference>
<dbReference type="Pfam" id="PF14716">
    <property type="entry name" value="HHH_8"/>
    <property type="match status" value="1"/>
</dbReference>
<dbReference type="SUPFAM" id="SSF81301">
    <property type="entry name" value="Nucleotidyltransferase"/>
    <property type="match status" value="1"/>
</dbReference>
<evidence type="ECO:0000256" key="3">
    <source>
        <dbReference type="ARBA" id="ARBA00008323"/>
    </source>
</evidence>
<evidence type="ECO:0000256" key="10">
    <source>
        <dbReference type="ARBA" id="ARBA00022932"/>
    </source>
</evidence>
<dbReference type="GO" id="GO:0003677">
    <property type="term" value="F:DNA binding"/>
    <property type="evidence" value="ECO:0007669"/>
    <property type="project" value="UniProtKB-UniRule"/>
</dbReference>
<evidence type="ECO:0000256" key="18">
    <source>
        <dbReference type="SAM" id="MobiDB-lite"/>
    </source>
</evidence>
<dbReference type="InterPro" id="IPR036420">
    <property type="entry name" value="BRCT_dom_sf"/>
</dbReference>
<evidence type="ECO:0000313" key="21">
    <source>
        <dbReference type="Proteomes" id="UP000623129"/>
    </source>
</evidence>
<comment type="function">
    <text evidence="17">DNA polymerase that functions in several pathways of DNA repair. Involved in base excision repair (BER) responsible for repair of lesions that give rise to abasic (AP) sites in DNA. Also contributes to DNA double-strand break repair by non-homologous end joining and homologous recombination. Has both template-dependent and template-independent (terminal transferase) DNA polymerase activities. Has also a 5'-deoxyribose-5-phosphate lyase (dRP lyase) activity.</text>
</comment>
<evidence type="ECO:0000256" key="17">
    <source>
        <dbReference type="RuleBase" id="RU366014"/>
    </source>
</evidence>
<name>A0A833VN95_9POAL</name>
<dbReference type="SUPFAM" id="SSF81585">
    <property type="entry name" value="PsbU/PolX domain-like"/>
    <property type="match status" value="1"/>
</dbReference>
<evidence type="ECO:0000256" key="9">
    <source>
        <dbReference type="ARBA" id="ARBA00022763"/>
    </source>
</evidence>
<keyword evidence="12 17" id="KW-0234">DNA repair</keyword>
<comment type="similarity">
    <text evidence="3 17">Belongs to the DNA polymerase type-X family.</text>
</comment>
<evidence type="ECO:0000256" key="14">
    <source>
        <dbReference type="ARBA" id="ARBA00023239"/>
    </source>
</evidence>
<evidence type="ECO:0000256" key="12">
    <source>
        <dbReference type="ARBA" id="ARBA00023204"/>
    </source>
</evidence>
<dbReference type="InterPro" id="IPR002054">
    <property type="entry name" value="DNA-dir_DNA_pol_X"/>
</dbReference>
<keyword evidence="9 17" id="KW-0227">DNA damage</keyword>
<keyword evidence="13" id="KW-0464">Manganese</keyword>
<dbReference type="Gene3D" id="1.10.150.20">
    <property type="entry name" value="5' to 3' exonuclease, C-terminal subdomain"/>
    <property type="match status" value="1"/>
</dbReference>
<dbReference type="Proteomes" id="UP000623129">
    <property type="component" value="Unassembled WGS sequence"/>
</dbReference>
<dbReference type="OrthoDB" id="205514at2759"/>
<feature type="domain" description="BRCT" evidence="19">
    <location>
        <begin position="12"/>
        <end position="106"/>
    </location>
</feature>
<keyword evidence="21" id="KW-1185">Reference proteome</keyword>
<keyword evidence="7" id="KW-0235">DNA replication</keyword>
<dbReference type="Pfam" id="PF14791">
    <property type="entry name" value="DNA_pol_B_thumb"/>
    <property type="match status" value="1"/>
</dbReference>
<evidence type="ECO:0000256" key="5">
    <source>
        <dbReference type="ARBA" id="ARBA00022679"/>
    </source>
</evidence>
<evidence type="ECO:0000256" key="1">
    <source>
        <dbReference type="ARBA" id="ARBA00001936"/>
    </source>
</evidence>
<comment type="cofactor">
    <cofactor evidence="1">
        <name>Mn(2+)</name>
        <dbReference type="ChEBI" id="CHEBI:29035"/>
    </cofactor>
</comment>
<evidence type="ECO:0000256" key="6">
    <source>
        <dbReference type="ARBA" id="ARBA00022695"/>
    </source>
</evidence>
<dbReference type="InterPro" id="IPR002008">
    <property type="entry name" value="DNA_pol_X_beta-like"/>
</dbReference>
<proteinExistence type="inferred from homology"/>
<keyword evidence="15 17" id="KW-0539">Nucleus</keyword>
<evidence type="ECO:0000256" key="7">
    <source>
        <dbReference type="ARBA" id="ARBA00022705"/>
    </source>
</evidence>
<dbReference type="GO" id="GO:0003887">
    <property type="term" value="F:DNA-directed DNA polymerase activity"/>
    <property type="evidence" value="ECO:0007669"/>
    <property type="project" value="UniProtKB-UniRule"/>
</dbReference>
<reference evidence="20" key="1">
    <citation type="submission" date="2020-01" db="EMBL/GenBank/DDBJ databases">
        <title>Genome sequence of Kobresia littledalei, the first chromosome-level genome in the family Cyperaceae.</title>
        <authorList>
            <person name="Qu G."/>
        </authorList>
    </citation>
    <scope>NUCLEOTIDE SEQUENCE</scope>
    <source>
        <strain evidence="20">C.B.Clarke</strain>
        <tissue evidence="20">Leaf</tissue>
    </source>
</reference>
<comment type="caution">
    <text evidence="20">The sequence shown here is derived from an EMBL/GenBank/DDBJ whole genome shotgun (WGS) entry which is preliminary data.</text>
</comment>
<dbReference type="FunFam" id="3.30.460.10:FF:000029">
    <property type="entry name" value="DNA polymerase"/>
    <property type="match status" value="1"/>
</dbReference>
<evidence type="ECO:0000313" key="20">
    <source>
        <dbReference type="EMBL" id="KAF3329143.1"/>
    </source>
</evidence>
<dbReference type="InterPro" id="IPR010996">
    <property type="entry name" value="HHH_MUS81"/>
</dbReference>